<reference evidence="1 2" key="1">
    <citation type="submission" date="2018-02" db="EMBL/GenBank/DDBJ databases">
        <title>Mycoplasma marinum and Mycoplasma todarodis sp. nov., moderately halophilic and psychrotolerant mycoplasmas isolated from cephalopods.</title>
        <authorList>
            <person name="Viver T."/>
        </authorList>
    </citation>
    <scope>NUCLEOTIDE SEQUENCE [LARGE SCALE GENOMIC DNA]</scope>
    <source>
        <strain evidence="1 2">PE</strain>
    </source>
</reference>
<dbReference type="EMBL" id="PSZO01000008">
    <property type="protein sequence ID" value="TCG11349.1"/>
    <property type="molecule type" value="Genomic_DNA"/>
</dbReference>
<sequence>MGISKNIIEWILIPKSLPSSPKYINPQTWMGPQMWSTIKKEVFKRADYSCEVCGGQGTKDPVEAHELWVFDYHTKERVFVRFLALCPLCHWLQHMGLASIRITNHKLDQKELVEHFNKLTNSDLTFERMYERAIFVYKKIKSKHYEISLDKDREPLLKLWKDN</sequence>
<evidence type="ECO:0000313" key="1">
    <source>
        <dbReference type="EMBL" id="TCG11349.1"/>
    </source>
</evidence>
<comment type="caution">
    <text evidence="1">The sequence shown here is derived from an EMBL/GenBank/DDBJ whole genome shotgun (WGS) entry which is preliminary data.</text>
</comment>
<evidence type="ECO:0000313" key="2">
    <source>
        <dbReference type="Proteomes" id="UP000294192"/>
    </source>
</evidence>
<accession>A0A4R0XUI5</accession>
<gene>
    <name evidence="1" type="ORF">C4B24_02240</name>
</gene>
<proteinExistence type="predicted"/>
<dbReference type="Proteomes" id="UP000294192">
    <property type="component" value="Unassembled WGS sequence"/>
</dbReference>
<keyword evidence="2" id="KW-1185">Reference proteome</keyword>
<organism evidence="1 2">
    <name type="scientific">Mycoplasma marinum</name>
    <dbReference type="NCBI Taxonomy" id="1937190"/>
    <lineage>
        <taxon>Bacteria</taxon>
        <taxon>Bacillati</taxon>
        <taxon>Mycoplasmatota</taxon>
        <taxon>Mollicutes</taxon>
        <taxon>Mycoplasmataceae</taxon>
        <taxon>Mycoplasma</taxon>
    </lineage>
</organism>
<dbReference type="RefSeq" id="WP_131598921.1">
    <property type="nucleotide sequence ID" value="NZ_CBDBYK010000006.1"/>
</dbReference>
<dbReference type="AlphaFoldDB" id="A0A4R0XUI5"/>
<protein>
    <recommendedName>
        <fullName evidence="3">HNH endonuclease</fullName>
    </recommendedName>
</protein>
<evidence type="ECO:0008006" key="3">
    <source>
        <dbReference type="Google" id="ProtNLM"/>
    </source>
</evidence>
<dbReference type="OrthoDB" id="161705at2"/>
<name>A0A4R0XUI5_9MOLU</name>